<evidence type="ECO:0000313" key="2">
    <source>
        <dbReference type="Proteomes" id="UP001054945"/>
    </source>
</evidence>
<accession>A0AAV4R8N7</accession>
<protein>
    <recommendedName>
        <fullName evidence="3">Secreted protein</fullName>
    </recommendedName>
</protein>
<sequence length="78" mass="9037">MGLQVSLQKRLIAQLSGMGLLLCGNSQMQPLRAERCPMLFLQNTAFVQLEFWCERPYGFSSFFRTKMFPAYFTRGPYS</sequence>
<reference evidence="1 2" key="1">
    <citation type="submission" date="2021-06" db="EMBL/GenBank/DDBJ databases">
        <title>Caerostris extrusa draft genome.</title>
        <authorList>
            <person name="Kono N."/>
            <person name="Arakawa K."/>
        </authorList>
    </citation>
    <scope>NUCLEOTIDE SEQUENCE [LARGE SCALE GENOMIC DNA]</scope>
</reference>
<comment type="caution">
    <text evidence="1">The sequence shown here is derived from an EMBL/GenBank/DDBJ whole genome shotgun (WGS) entry which is preliminary data.</text>
</comment>
<proteinExistence type="predicted"/>
<evidence type="ECO:0000313" key="1">
    <source>
        <dbReference type="EMBL" id="GIY17752.1"/>
    </source>
</evidence>
<dbReference type="EMBL" id="BPLR01007539">
    <property type="protein sequence ID" value="GIY17752.1"/>
    <property type="molecule type" value="Genomic_DNA"/>
</dbReference>
<organism evidence="1 2">
    <name type="scientific">Caerostris extrusa</name>
    <name type="common">Bark spider</name>
    <name type="synonym">Caerostris bankana</name>
    <dbReference type="NCBI Taxonomy" id="172846"/>
    <lineage>
        <taxon>Eukaryota</taxon>
        <taxon>Metazoa</taxon>
        <taxon>Ecdysozoa</taxon>
        <taxon>Arthropoda</taxon>
        <taxon>Chelicerata</taxon>
        <taxon>Arachnida</taxon>
        <taxon>Araneae</taxon>
        <taxon>Araneomorphae</taxon>
        <taxon>Entelegynae</taxon>
        <taxon>Araneoidea</taxon>
        <taxon>Araneidae</taxon>
        <taxon>Caerostris</taxon>
    </lineage>
</organism>
<evidence type="ECO:0008006" key="3">
    <source>
        <dbReference type="Google" id="ProtNLM"/>
    </source>
</evidence>
<keyword evidence="2" id="KW-1185">Reference proteome</keyword>
<dbReference type="Proteomes" id="UP001054945">
    <property type="component" value="Unassembled WGS sequence"/>
</dbReference>
<gene>
    <name evidence="1" type="ORF">CEXT_789581</name>
</gene>
<name>A0AAV4R8N7_CAEEX</name>
<dbReference type="AlphaFoldDB" id="A0AAV4R8N7"/>